<dbReference type="InterPro" id="IPR029063">
    <property type="entry name" value="SAM-dependent_MTases_sf"/>
</dbReference>
<dbReference type="AlphaFoldDB" id="A0A2R5GG30"/>
<evidence type="ECO:0000313" key="12">
    <source>
        <dbReference type="Proteomes" id="UP000241890"/>
    </source>
</evidence>
<dbReference type="CDD" id="cd02440">
    <property type="entry name" value="AdoMet_MTases"/>
    <property type="match status" value="1"/>
</dbReference>
<dbReference type="FunCoup" id="A0A2R5GG30">
    <property type="interactions" value="286"/>
</dbReference>
<dbReference type="PANTHER" id="PTHR14614:SF39">
    <property type="entry name" value="HISTIDINE PROTEIN METHYLTRANSFERASE 1 HOMOLOG"/>
    <property type="match status" value="1"/>
</dbReference>
<gene>
    <name evidence="11" type="ORF">FCC1311_038262</name>
</gene>
<evidence type="ECO:0000256" key="3">
    <source>
        <dbReference type="ARBA" id="ARBA00012533"/>
    </source>
</evidence>
<organism evidence="11 12">
    <name type="scientific">Hondaea fermentalgiana</name>
    <dbReference type="NCBI Taxonomy" id="2315210"/>
    <lineage>
        <taxon>Eukaryota</taxon>
        <taxon>Sar</taxon>
        <taxon>Stramenopiles</taxon>
        <taxon>Bigyra</taxon>
        <taxon>Labyrinthulomycetes</taxon>
        <taxon>Thraustochytrida</taxon>
        <taxon>Thraustochytriidae</taxon>
        <taxon>Hondaea</taxon>
    </lineage>
</organism>
<dbReference type="InterPro" id="IPR019410">
    <property type="entry name" value="Methyltransf_16"/>
</dbReference>
<dbReference type="Proteomes" id="UP000241890">
    <property type="component" value="Unassembled WGS sequence"/>
</dbReference>
<dbReference type="OrthoDB" id="1723750at2759"/>
<dbReference type="InParanoid" id="A0A2R5GG30"/>
<dbReference type="GO" id="GO:0005737">
    <property type="term" value="C:cytoplasm"/>
    <property type="evidence" value="ECO:0007669"/>
    <property type="project" value="UniProtKB-SubCell"/>
</dbReference>
<keyword evidence="6 11" id="KW-0808">Transferase</keyword>
<keyword evidence="8" id="KW-0539">Nucleus</keyword>
<name>A0A2R5GG30_9STRA</name>
<comment type="subcellular location">
    <subcellularLocation>
        <location evidence="2">Cytoplasm</location>
    </subcellularLocation>
    <subcellularLocation>
        <location evidence="1">Nucleus</location>
    </subcellularLocation>
</comment>
<proteinExistence type="inferred from homology"/>
<evidence type="ECO:0000256" key="2">
    <source>
        <dbReference type="ARBA" id="ARBA00004496"/>
    </source>
</evidence>
<evidence type="ECO:0000256" key="9">
    <source>
        <dbReference type="ARBA" id="ARBA00038126"/>
    </source>
</evidence>
<evidence type="ECO:0000256" key="8">
    <source>
        <dbReference type="ARBA" id="ARBA00023242"/>
    </source>
</evidence>
<dbReference type="GO" id="GO:0005634">
    <property type="term" value="C:nucleus"/>
    <property type="evidence" value="ECO:0007669"/>
    <property type="project" value="UniProtKB-SubCell"/>
</dbReference>
<evidence type="ECO:0000313" key="11">
    <source>
        <dbReference type="EMBL" id="GBG27603.1"/>
    </source>
</evidence>
<keyword evidence="12" id="KW-1185">Reference proteome</keyword>
<accession>A0A2R5GG30</accession>
<dbReference type="EMBL" id="BEYU01000033">
    <property type="protein sequence ID" value="GBG27603.1"/>
    <property type="molecule type" value="Genomic_DNA"/>
</dbReference>
<evidence type="ECO:0000256" key="10">
    <source>
        <dbReference type="SAM" id="MobiDB-lite"/>
    </source>
</evidence>
<comment type="caution">
    <text evidence="11">The sequence shown here is derived from an EMBL/GenBank/DDBJ whole genome shotgun (WGS) entry which is preliminary data.</text>
</comment>
<comment type="similarity">
    <text evidence="9">Belongs to the methyltransferase superfamily. METTL18 family.</text>
</comment>
<feature type="region of interest" description="Disordered" evidence="10">
    <location>
        <begin position="18"/>
        <end position="75"/>
    </location>
</feature>
<dbReference type="SUPFAM" id="SSF53335">
    <property type="entry name" value="S-adenosyl-L-methionine-dependent methyltransferases"/>
    <property type="match status" value="1"/>
</dbReference>
<protein>
    <recommendedName>
        <fullName evidence="3">protein-histidine N-methyltransferase</fullName>
        <ecNumber evidence="3">2.1.1.85</ecNumber>
    </recommendedName>
</protein>
<dbReference type="Pfam" id="PF10294">
    <property type="entry name" value="Methyltransf_16"/>
    <property type="match status" value="1"/>
</dbReference>
<dbReference type="Gene3D" id="3.40.50.150">
    <property type="entry name" value="Vaccinia Virus protein VP39"/>
    <property type="match status" value="1"/>
</dbReference>
<evidence type="ECO:0000256" key="4">
    <source>
        <dbReference type="ARBA" id="ARBA00022490"/>
    </source>
</evidence>
<dbReference type="EC" id="2.1.1.85" evidence="3"/>
<reference evidence="11 12" key="1">
    <citation type="submission" date="2017-12" db="EMBL/GenBank/DDBJ databases">
        <title>Sequencing, de novo assembly and annotation of complete genome of a new Thraustochytrid species, strain FCC1311.</title>
        <authorList>
            <person name="Sedici K."/>
            <person name="Godart F."/>
            <person name="Aiese Cigliano R."/>
            <person name="Sanseverino W."/>
            <person name="Barakat M."/>
            <person name="Ortet P."/>
            <person name="Marechal E."/>
            <person name="Cagnac O."/>
            <person name="Amato A."/>
        </authorList>
    </citation>
    <scope>NUCLEOTIDE SEQUENCE [LARGE SCALE GENOMIC DNA]</scope>
</reference>
<dbReference type="GO" id="GO:0018064">
    <property type="term" value="F:protein-L-histidine N-tele-methyltransferase activity"/>
    <property type="evidence" value="ECO:0007669"/>
    <property type="project" value="UniProtKB-EC"/>
</dbReference>
<feature type="compositionally biased region" description="Gly residues" evidence="10">
    <location>
        <begin position="58"/>
        <end position="69"/>
    </location>
</feature>
<keyword evidence="4" id="KW-0963">Cytoplasm</keyword>
<evidence type="ECO:0000256" key="5">
    <source>
        <dbReference type="ARBA" id="ARBA00022603"/>
    </source>
</evidence>
<keyword evidence="5 11" id="KW-0489">Methyltransferase</keyword>
<dbReference type="GO" id="GO:0032259">
    <property type="term" value="P:methylation"/>
    <property type="evidence" value="ECO:0007669"/>
    <property type="project" value="UniProtKB-KW"/>
</dbReference>
<sequence length="342" mass="36688">MSFSFGFFEEQATGAEGGVGSAAAPLAANPPFSAQGQGQGQGQGHGQDHGQEQHGQGLQDGSGGGGHGSGSDRQWLPAEDVTSAGLAAAEKDMAMTPSNGQILLQSPRARRWHAFTVHESLKLEAVQDEGEAMVHAKDVEPGLYEGGLKLWECTLDLLRFMSTNTEQWVAPGKLVLDLGCGQGLLGCWALQKGCNVDFQDLNREVLEKQTLANAARNAGRSPRDLVDAGAVRLLAGDWRSFLAQHTHGSSLLRAVDLVVSSETVYSDEMYPALHEVLIRVLRPDRQSVALLAAKRFYFGVGGGSESFARFCSARGQLHCERVHAVSDGRSNVRDILKISRQI</sequence>
<evidence type="ECO:0000256" key="7">
    <source>
        <dbReference type="ARBA" id="ARBA00022691"/>
    </source>
</evidence>
<evidence type="ECO:0000256" key="6">
    <source>
        <dbReference type="ARBA" id="ARBA00022679"/>
    </source>
</evidence>
<dbReference type="PANTHER" id="PTHR14614">
    <property type="entry name" value="HEPATOCELLULAR CARCINOMA-ASSOCIATED ANTIGEN"/>
    <property type="match status" value="1"/>
</dbReference>
<keyword evidence="7" id="KW-0949">S-adenosyl-L-methionine</keyword>
<evidence type="ECO:0000256" key="1">
    <source>
        <dbReference type="ARBA" id="ARBA00004123"/>
    </source>
</evidence>